<name>A0A2T7U8D3_9BURK</name>
<evidence type="ECO:0000259" key="1">
    <source>
        <dbReference type="Pfam" id="PF00561"/>
    </source>
</evidence>
<protein>
    <submittedName>
        <fullName evidence="2">Alpha/beta hydrolase</fullName>
    </submittedName>
</protein>
<dbReference type="InterPro" id="IPR050228">
    <property type="entry name" value="Carboxylesterase_BioH"/>
</dbReference>
<feature type="domain" description="AB hydrolase-1" evidence="1">
    <location>
        <begin position="37"/>
        <end position="165"/>
    </location>
</feature>
<dbReference type="AlphaFoldDB" id="A0A2T7U8D3"/>
<dbReference type="InterPro" id="IPR029058">
    <property type="entry name" value="AB_hydrolase_fold"/>
</dbReference>
<dbReference type="Pfam" id="PF00561">
    <property type="entry name" value="Abhydrolase_1"/>
    <property type="match status" value="1"/>
</dbReference>
<dbReference type="PANTHER" id="PTHR43194:SF2">
    <property type="entry name" value="PEROXISOMAL MEMBRANE PROTEIN LPX1"/>
    <property type="match status" value="1"/>
</dbReference>
<dbReference type="Proteomes" id="UP000037507">
    <property type="component" value="Unassembled WGS sequence"/>
</dbReference>
<comment type="caution">
    <text evidence="2">The sequence shown here is derived from an EMBL/GenBank/DDBJ whole genome shotgun (WGS) entry which is preliminary data.</text>
</comment>
<dbReference type="OrthoDB" id="8543939at2"/>
<dbReference type="PANTHER" id="PTHR43194">
    <property type="entry name" value="HYDROLASE ALPHA/BETA FOLD FAMILY"/>
    <property type="match status" value="1"/>
</dbReference>
<organism evidence="2 3">
    <name type="scientific">Limnohabitans planktonicus II-D5</name>
    <dbReference type="NCBI Taxonomy" id="1293045"/>
    <lineage>
        <taxon>Bacteria</taxon>
        <taxon>Pseudomonadati</taxon>
        <taxon>Pseudomonadota</taxon>
        <taxon>Betaproteobacteria</taxon>
        <taxon>Burkholderiales</taxon>
        <taxon>Comamonadaceae</taxon>
        <taxon>Limnohabitans</taxon>
    </lineage>
</organism>
<sequence>MHNSLTPASLEFATCPHAEGQHRMAYWRWGDARASRVVVCVHGLTRQGRDFDRLAQALVSRSAQPLQVICPDVVGRGRSEWLGDPAGYQLPQYAGDMLALLAQVHAQQGDGTGLQSLDWVGTSMGGLIGMVLAGQPGLPLPAPMRRLVLNDVGPAITWASVQRMQQYVGQYGQFRDLAQAAAAMREISQGFGPVPEDVWLDMSSHMIRPATEGAVTLHYDPAIGQPLRALTPEAAAAGEAALWGLYDQIKAQTLLIRGADSDLLTAETATAMTQRGPRADLQTWAGIGHAPTLTAPDQIDAVAKFLLAD</sequence>
<proteinExistence type="predicted"/>
<dbReference type="Gene3D" id="3.40.50.1820">
    <property type="entry name" value="alpha/beta hydrolase"/>
    <property type="match status" value="1"/>
</dbReference>
<accession>A0A2T7U8D3</accession>
<dbReference type="InterPro" id="IPR000073">
    <property type="entry name" value="AB_hydrolase_1"/>
</dbReference>
<evidence type="ECO:0000313" key="3">
    <source>
        <dbReference type="Proteomes" id="UP000037507"/>
    </source>
</evidence>
<dbReference type="STRING" id="1293045.H663_17300"/>
<dbReference type="GO" id="GO:0016787">
    <property type="term" value="F:hydrolase activity"/>
    <property type="evidence" value="ECO:0007669"/>
    <property type="project" value="UniProtKB-KW"/>
</dbReference>
<dbReference type="RefSeq" id="WP_053176921.1">
    <property type="nucleotide sequence ID" value="NZ_LFYT02000052.1"/>
</dbReference>
<reference evidence="2" key="1">
    <citation type="submission" date="2017-04" db="EMBL/GenBank/DDBJ databases">
        <title>Unexpected and diverse lifestyles within the genus Limnohabitans.</title>
        <authorList>
            <person name="Kasalicky V."/>
            <person name="Mehrshad M."/>
            <person name="Andrei S.-A."/>
            <person name="Salcher M."/>
            <person name="Kratochvilova H."/>
            <person name="Simek K."/>
            <person name="Ghai R."/>
        </authorList>
    </citation>
    <scope>NUCLEOTIDE SEQUENCE [LARGE SCALE GENOMIC DNA]</scope>
    <source>
        <strain evidence="2">II-D5</strain>
    </source>
</reference>
<dbReference type="EMBL" id="LFYT02000052">
    <property type="protein sequence ID" value="PVE40922.1"/>
    <property type="molecule type" value="Genomic_DNA"/>
</dbReference>
<gene>
    <name evidence="2" type="ORF">H663_019955</name>
</gene>
<evidence type="ECO:0000313" key="2">
    <source>
        <dbReference type="EMBL" id="PVE40922.1"/>
    </source>
</evidence>
<keyword evidence="2" id="KW-0378">Hydrolase</keyword>
<dbReference type="SUPFAM" id="SSF53474">
    <property type="entry name" value="alpha/beta-Hydrolases"/>
    <property type="match status" value="1"/>
</dbReference>
<keyword evidence="3" id="KW-1185">Reference proteome</keyword>